<gene>
    <name evidence="1" type="ORF">EYF80_024761</name>
</gene>
<comment type="caution">
    <text evidence="1">The sequence shown here is derived from an EMBL/GenBank/DDBJ whole genome shotgun (WGS) entry which is preliminary data.</text>
</comment>
<name>A0A4Z2HJH9_9TELE</name>
<organism evidence="1 2">
    <name type="scientific">Liparis tanakae</name>
    <name type="common">Tanaka's snailfish</name>
    <dbReference type="NCBI Taxonomy" id="230148"/>
    <lineage>
        <taxon>Eukaryota</taxon>
        <taxon>Metazoa</taxon>
        <taxon>Chordata</taxon>
        <taxon>Craniata</taxon>
        <taxon>Vertebrata</taxon>
        <taxon>Euteleostomi</taxon>
        <taxon>Actinopterygii</taxon>
        <taxon>Neopterygii</taxon>
        <taxon>Teleostei</taxon>
        <taxon>Neoteleostei</taxon>
        <taxon>Acanthomorphata</taxon>
        <taxon>Eupercaria</taxon>
        <taxon>Perciformes</taxon>
        <taxon>Cottioidei</taxon>
        <taxon>Cottales</taxon>
        <taxon>Liparidae</taxon>
        <taxon>Liparis</taxon>
    </lineage>
</organism>
<protein>
    <submittedName>
        <fullName evidence="1">Uncharacterized protein</fullName>
    </submittedName>
</protein>
<dbReference type="AlphaFoldDB" id="A0A4Z2HJH9"/>
<reference evidence="1 2" key="1">
    <citation type="submission" date="2019-03" db="EMBL/GenBank/DDBJ databases">
        <title>First draft genome of Liparis tanakae, snailfish: a comprehensive survey of snailfish specific genes.</title>
        <authorList>
            <person name="Kim W."/>
            <person name="Song I."/>
            <person name="Jeong J.-H."/>
            <person name="Kim D."/>
            <person name="Kim S."/>
            <person name="Ryu S."/>
            <person name="Song J.Y."/>
            <person name="Lee S.K."/>
        </authorList>
    </citation>
    <scope>NUCLEOTIDE SEQUENCE [LARGE SCALE GENOMIC DNA]</scope>
    <source>
        <tissue evidence="1">Muscle</tissue>
    </source>
</reference>
<accession>A0A4Z2HJH9</accession>
<keyword evidence="2" id="KW-1185">Reference proteome</keyword>
<dbReference type="EMBL" id="SRLO01000242">
    <property type="protein sequence ID" value="TNN65022.1"/>
    <property type="molecule type" value="Genomic_DNA"/>
</dbReference>
<proteinExistence type="predicted"/>
<sequence>MTSCLLKQQLRLQCAALGLRCYGEVVHKRRRSDTSRGWDCLAQEPPLLIVPLLRPPQLRLLLPMSLRPLMALHPCVCRCRLGLLRLGLLRPGAQVVHHSLAESNSTGGINVTERGARPKPSHGGFFICLGENDAESAVAG</sequence>
<evidence type="ECO:0000313" key="2">
    <source>
        <dbReference type="Proteomes" id="UP000314294"/>
    </source>
</evidence>
<dbReference type="Proteomes" id="UP000314294">
    <property type="component" value="Unassembled WGS sequence"/>
</dbReference>
<evidence type="ECO:0000313" key="1">
    <source>
        <dbReference type="EMBL" id="TNN65022.1"/>
    </source>
</evidence>